<proteinExistence type="predicted"/>
<evidence type="ECO:0000313" key="1">
    <source>
        <dbReference type="EMBL" id="MBP1889012.1"/>
    </source>
</evidence>
<accession>A0ABS4EYD3</accession>
<dbReference type="Proteomes" id="UP000783390">
    <property type="component" value="Unassembled WGS sequence"/>
</dbReference>
<dbReference type="RefSeq" id="WP_209795722.1">
    <property type="nucleotide sequence ID" value="NZ_JAGGJZ010000001.1"/>
</dbReference>
<keyword evidence="2" id="KW-1185">Reference proteome</keyword>
<reference evidence="1 2" key="1">
    <citation type="submission" date="2021-03" db="EMBL/GenBank/DDBJ databases">
        <title>Genomic Encyclopedia of Type Strains, Phase IV (KMG-IV): sequencing the most valuable type-strain genomes for metagenomic binning, comparative biology and taxonomic classification.</title>
        <authorList>
            <person name="Goeker M."/>
        </authorList>
    </citation>
    <scope>NUCLEOTIDE SEQUENCE [LARGE SCALE GENOMIC DNA]</scope>
    <source>
        <strain evidence="1 2">DSM 3984</strain>
    </source>
</reference>
<evidence type="ECO:0008006" key="3">
    <source>
        <dbReference type="Google" id="ProtNLM"/>
    </source>
</evidence>
<name>A0ABS4EYD3_9CLOT</name>
<sequence length="201" mass="23490">MRRTLIFLSALIVIISGGVYCIKNGNDKQVVQALQNYNENPNGQQVTKKIVKHAKNTNDKKILDEIEGIWGNGIIYSYMNDSKHTDEVLNKYSMLAKKNVIISDHRYFSGFDKFSYNKEFRDPYYKINKVNEENINKNLKGTHIIKENFNESYMSGQYYKITIIEENKDSVEQNSCPIFYTNGKVLIINYKGCFFRYTKLN</sequence>
<gene>
    <name evidence="1" type="ORF">J2Z53_000591</name>
</gene>
<organism evidence="1 2">
    <name type="scientific">Clostridium moniliforme</name>
    <dbReference type="NCBI Taxonomy" id="39489"/>
    <lineage>
        <taxon>Bacteria</taxon>
        <taxon>Bacillati</taxon>
        <taxon>Bacillota</taxon>
        <taxon>Clostridia</taxon>
        <taxon>Eubacteriales</taxon>
        <taxon>Clostridiaceae</taxon>
        <taxon>Clostridium</taxon>
    </lineage>
</organism>
<protein>
    <recommendedName>
        <fullName evidence="3">Lipoprotein</fullName>
    </recommendedName>
</protein>
<comment type="caution">
    <text evidence="1">The sequence shown here is derived from an EMBL/GenBank/DDBJ whole genome shotgun (WGS) entry which is preliminary data.</text>
</comment>
<evidence type="ECO:0000313" key="2">
    <source>
        <dbReference type="Proteomes" id="UP000783390"/>
    </source>
</evidence>
<dbReference type="EMBL" id="JAGGJZ010000001">
    <property type="protein sequence ID" value="MBP1889012.1"/>
    <property type="molecule type" value="Genomic_DNA"/>
</dbReference>